<dbReference type="InterPro" id="IPR032183">
    <property type="entry name" value="PKD-like"/>
</dbReference>
<keyword evidence="2" id="KW-1185">Reference proteome</keyword>
<proteinExistence type="predicted"/>
<reference evidence="1" key="1">
    <citation type="submission" date="2020-10" db="EMBL/GenBank/DDBJ databases">
        <authorList>
            <person name="Lu T."/>
            <person name="Wang Q."/>
            <person name="Han X."/>
        </authorList>
    </citation>
    <scope>NUCLEOTIDE SEQUENCE</scope>
    <source>
        <strain evidence="1">WQ 366</strain>
    </source>
</reference>
<gene>
    <name evidence="1" type="ORF">IPZ78_13860</name>
</gene>
<organism evidence="1 2">
    <name type="scientific">Sphingobacterium bovistauri</name>
    <dbReference type="NCBI Taxonomy" id="2781959"/>
    <lineage>
        <taxon>Bacteria</taxon>
        <taxon>Pseudomonadati</taxon>
        <taxon>Bacteroidota</taxon>
        <taxon>Sphingobacteriia</taxon>
        <taxon>Sphingobacteriales</taxon>
        <taxon>Sphingobacteriaceae</taxon>
        <taxon>Sphingobacterium</taxon>
    </lineage>
</organism>
<dbReference type="RefSeq" id="WP_225554598.1">
    <property type="nucleotide sequence ID" value="NZ_JADEYP010000029.1"/>
</dbReference>
<accession>A0ABS7ZBH6</accession>
<protein>
    <recommendedName>
        <fullName evidence="3">PKD-like family protein</fullName>
    </recommendedName>
</protein>
<dbReference type="EMBL" id="JADEYP010000029">
    <property type="protein sequence ID" value="MCA5006235.1"/>
    <property type="molecule type" value="Genomic_DNA"/>
</dbReference>
<evidence type="ECO:0008006" key="3">
    <source>
        <dbReference type="Google" id="ProtNLM"/>
    </source>
</evidence>
<dbReference type="PROSITE" id="PS51257">
    <property type="entry name" value="PROKAR_LIPOPROTEIN"/>
    <property type="match status" value="1"/>
</dbReference>
<evidence type="ECO:0000313" key="2">
    <source>
        <dbReference type="Proteomes" id="UP001165302"/>
    </source>
</evidence>
<dbReference type="Proteomes" id="UP001165302">
    <property type="component" value="Unassembled WGS sequence"/>
</dbReference>
<dbReference type="Pfam" id="PF16407">
    <property type="entry name" value="PKD_2"/>
    <property type="match status" value="1"/>
</dbReference>
<name>A0ABS7ZBH6_9SPHI</name>
<comment type="caution">
    <text evidence="1">The sequence shown here is derived from an EMBL/GenBank/DDBJ whole genome shotgun (WGS) entry which is preliminary data.</text>
</comment>
<evidence type="ECO:0000313" key="1">
    <source>
        <dbReference type="EMBL" id="MCA5006235.1"/>
    </source>
</evidence>
<sequence length="516" mass="58435">MRNIKYTFFFLLSILTLSSCFKDKGNYDYSEINEIAIDSLGGPYNLFYKVDTLKIKPQLTFTMDDNDASRYAYEWRIGQADQGNKRPLVSTERNLELPIDLVPAVYSVYYTVHDKLTDIKWSNFTTLTVSTPNTRGFFVSGEDEDGFAEVDMVAFLLTDTIVMKNLLKDNGMPRYKNPVRALHTGTTSDSKRAKMWIMTGEGSYYVNTKTFEANPANRFKNLLYTSFELPLDIYPVDLAPRVFAAGGNQTFATRLVLTNTGDIFWANMFNGDFYANPINRIGSLSTDLIKVAPYFMYSPKAFSLSRYVVYDKVGKRFLVATPSATSLTTLTDSGGPFPWVQGTTGRDFVYGENTNNIELSGAWGNSYALMKDLDNQYHIYMFYVGDSFSASKRAYYKVQSSAVDFDKASYYAFASNRPLLFYSVGSKLYAYDFNPGLEKNYLVKDFGEEITMISTNIQEGIGNHLYVATYSNAKKGTIKKYLIGSDRNTLDMNEISDVNWTGLVKVKSIDYKNSTH</sequence>